<proteinExistence type="predicted"/>
<organism evidence="2 3">
    <name type="scientific">Trachipleistophora hominis</name>
    <name type="common">Microsporidian parasite</name>
    <dbReference type="NCBI Taxonomy" id="72359"/>
    <lineage>
        <taxon>Eukaryota</taxon>
        <taxon>Fungi</taxon>
        <taxon>Fungi incertae sedis</taxon>
        <taxon>Microsporidia</taxon>
        <taxon>Pleistophoridae</taxon>
        <taxon>Trachipleistophora</taxon>
    </lineage>
</organism>
<dbReference type="VEuPathDB" id="MicrosporidiaDB:THOM_1683"/>
<evidence type="ECO:0000313" key="2">
    <source>
        <dbReference type="EMBL" id="ELQ75386.1"/>
    </source>
</evidence>
<dbReference type="AlphaFoldDB" id="L7JWF9"/>
<evidence type="ECO:0000313" key="3">
    <source>
        <dbReference type="Proteomes" id="UP000011185"/>
    </source>
</evidence>
<dbReference type="PANTHER" id="PTHR28125">
    <property type="entry name" value="MEIOTIC EXPRESSION UP-REGULATED PROTEIN 26"/>
    <property type="match status" value="1"/>
</dbReference>
<dbReference type="Pfam" id="PF14616">
    <property type="entry name" value="Rua1_C"/>
    <property type="match status" value="1"/>
</dbReference>
<dbReference type="STRING" id="72359.L7JWF9"/>
<keyword evidence="3" id="KW-1185">Reference proteome</keyword>
<dbReference type="OMA" id="ESYCRMC"/>
<evidence type="ECO:0000259" key="1">
    <source>
        <dbReference type="Pfam" id="PF14616"/>
    </source>
</evidence>
<dbReference type="InParanoid" id="L7JWF9"/>
<dbReference type="PANTHER" id="PTHR28125:SF2">
    <property type="entry name" value="MEIOTIC EXPRESSION UP-REGULATED PROTEIN 26"/>
    <property type="match status" value="1"/>
</dbReference>
<dbReference type="EMBL" id="JH993966">
    <property type="protein sequence ID" value="ELQ75386.1"/>
    <property type="molecule type" value="Genomic_DNA"/>
</dbReference>
<feature type="domain" description="Transcription regulator Rua1 C-terminal" evidence="1">
    <location>
        <begin position="73"/>
        <end position="169"/>
    </location>
</feature>
<protein>
    <submittedName>
        <fullName evidence="2">Zn-finger-containing protein</fullName>
    </submittedName>
</protein>
<dbReference type="HOGENOM" id="CLU_128868_0_0_1"/>
<name>L7JWF9_TRAHO</name>
<dbReference type="Proteomes" id="UP000011185">
    <property type="component" value="Unassembled WGS sequence"/>
</dbReference>
<accession>L7JWF9</accession>
<gene>
    <name evidence="2" type="ORF">THOM_1683</name>
</gene>
<dbReference type="OrthoDB" id="5595379at2759"/>
<dbReference type="InterPro" id="IPR028012">
    <property type="entry name" value="Rua1_C"/>
</dbReference>
<reference evidence="2 3" key="1">
    <citation type="journal article" date="2012" name="PLoS Pathog.">
        <title>The genome of the obligate intracellular parasite Trachipleistophora hominis: new insights into microsporidian genome dynamics and reductive evolution.</title>
        <authorList>
            <person name="Heinz E."/>
            <person name="Williams T.A."/>
            <person name="Nakjang S."/>
            <person name="Noel C.J."/>
            <person name="Swan D.C."/>
            <person name="Goldberg A.V."/>
            <person name="Harris S.R."/>
            <person name="Weinmaier T."/>
            <person name="Markert S."/>
            <person name="Becher D."/>
            <person name="Bernhardt J."/>
            <person name="Dagan T."/>
            <person name="Hacker C."/>
            <person name="Lucocq J.M."/>
            <person name="Schweder T."/>
            <person name="Rattei T."/>
            <person name="Hall N."/>
            <person name="Hirt R.P."/>
            <person name="Embley T.M."/>
        </authorList>
    </citation>
    <scope>NUCLEOTIDE SEQUENCE [LARGE SCALE GENOMIC DNA]</scope>
</reference>
<sequence length="171" mass="20785">MKRNNILNLNHFFCYDQNNEAITRESLELNSFNDILDIEEYYLNKKTNDTCDYGVYYDFIPEKQLNKIETAAKEMYRPKHVKGKGILREGYCDSCNKWFRLKTSSYWYHMNYKHGINSKGKKYPQPYLREMYNRLESYCRMCDKWIFLCSASGKKSVTYAWYRHFQKNHSD</sequence>